<evidence type="ECO:0000256" key="8">
    <source>
        <dbReference type="SAM" id="Phobius"/>
    </source>
</evidence>
<feature type="transmembrane region" description="Helical" evidence="8">
    <location>
        <begin position="343"/>
        <end position="360"/>
    </location>
</feature>
<feature type="transmembrane region" description="Helical" evidence="8">
    <location>
        <begin position="311"/>
        <end position="336"/>
    </location>
</feature>
<keyword evidence="3 7" id="KW-0997">Cell inner membrane</keyword>
<comment type="function">
    <text evidence="7">Part of the tripartite ATP-independent periplasmic (TRAP) transport system.</text>
</comment>
<sequence length="437" mass="46153">MEWYEATAFLIGGLMVLMLFGMPVAVAFLIINMAGVMVLMGGIGGIEQLLTNATAAVTSFTLAPVPLFLIMGELLFHSGLAIGVFNALDKCFGGVRGRLAYLTVGGGTIFATLSGSSMANTAMLGSTLMPDMLNRGYKKYIVMGPIIATGGLAMIIPPSSLAVLLGSLARIDVGALLIAGLIPGLVLAMLYVGTIWLMIRIDPEAAPGYTPETHSLQEVLGGLIRDVLPMALVIFAVVGLILLGWATPTESAACGTAAVAILALLYRRLSMEVIVKSLRGSVKVSAMMLMIILGSTTFSQILAFSGASQGLIAFATSFDLSAYAMLLAMLIVLIILGMFMDQLSIMMLTLPIFIPLVVLYEFDTVWFGIVMLLALELSLATPPFGLLLFVMLGVAPRGTTMKEVVYASVPFILCTLVLIGLLAAVPDLALWLPSVMR</sequence>
<organism evidence="10 11">
    <name type="scientific">Pseudotabrizicola alkalilacus</name>
    <dbReference type="NCBI Taxonomy" id="2305252"/>
    <lineage>
        <taxon>Bacteria</taxon>
        <taxon>Pseudomonadati</taxon>
        <taxon>Pseudomonadota</taxon>
        <taxon>Alphaproteobacteria</taxon>
        <taxon>Rhodobacterales</taxon>
        <taxon>Paracoccaceae</taxon>
        <taxon>Pseudotabrizicola</taxon>
    </lineage>
</organism>
<keyword evidence="5 8" id="KW-1133">Transmembrane helix</keyword>
<dbReference type="EMBL" id="QWEY01000004">
    <property type="protein sequence ID" value="RGP37600.1"/>
    <property type="molecule type" value="Genomic_DNA"/>
</dbReference>
<dbReference type="InterPro" id="IPR010656">
    <property type="entry name" value="DctM"/>
</dbReference>
<dbReference type="PIRSF" id="PIRSF006066">
    <property type="entry name" value="HI0050"/>
    <property type="match status" value="1"/>
</dbReference>
<evidence type="ECO:0000256" key="4">
    <source>
        <dbReference type="ARBA" id="ARBA00022692"/>
    </source>
</evidence>
<keyword evidence="6 8" id="KW-0472">Membrane</keyword>
<evidence type="ECO:0000259" key="9">
    <source>
        <dbReference type="Pfam" id="PF06808"/>
    </source>
</evidence>
<dbReference type="PANTHER" id="PTHR33362">
    <property type="entry name" value="SIALIC ACID TRAP TRANSPORTER PERMEASE PROTEIN SIAT-RELATED"/>
    <property type="match status" value="1"/>
</dbReference>
<feature type="transmembrane region" description="Helical" evidence="8">
    <location>
        <begin position="176"/>
        <end position="199"/>
    </location>
</feature>
<keyword evidence="4 8" id="KW-0812">Transmembrane</keyword>
<dbReference type="Pfam" id="PF06808">
    <property type="entry name" value="DctM"/>
    <property type="match status" value="1"/>
</dbReference>
<dbReference type="GO" id="GO:0005886">
    <property type="term" value="C:plasma membrane"/>
    <property type="evidence" value="ECO:0007669"/>
    <property type="project" value="UniProtKB-SubCell"/>
</dbReference>
<evidence type="ECO:0000256" key="3">
    <source>
        <dbReference type="ARBA" id="ARBA00022519"/>
    </source>
</evidence>
<evidence type="ECO:0000256" key="1">
    <source>
        <dbReference type="ARBA" id="ARBA00004429"/>
    </source>
</evidence>
<feature type="transmembrane region" description="Helical" evidence="8">
    <location>
        <begin position="404"/>
        <end position="425"/>
    </location>
</feature>
<feature type="transmembrane region" description="Helical" evidence="8">
    <location>
        <begin position="99"/>
        <end position="120"/>
    </location>
</feature>
<keyword evidence="2" id="KW-1003">Cell membrane</keyword>
<evidence type="ECO:0000313" key="11">
    <source>
        <dbReference type="Proteomes" id="UP000284547"/>
    </source>
</evidence>
<gene>
    <name evidence="10" type="ORF">D1012_09410</name>
</gene>
<dbReference type="Proteomes" id="UP000284547">
    <property type="component" value="Unassembled WGS sequence"/>
</dbReference>
<feature type="transmembrane region" description="Helical" evidence="8">
    <location>
        <begin position="286"/>
        <end position="305"/>
    </location>
</feature>
<feature type="transmembrane region" description="Helical" evidence="8">
    <location>
        <begin position="67"/>
        <end position="87"/>
    </location>
</feature>
<dbReference type="AlphaFoldDB" id="A0A411Z3I4"/>
<reference evidence="10 11" key="1">
    <citation type="submission" date="2018-08" db="EMBL/GenBank/DDBJ databases">
        <title>Flavobacterium tibetense sp. nov., isolated from a wetland YonghuCo on Tibetan Plateau.</title>
        <authorList>
            <person name="Phurbu D."/>
            <person name="Lu H."/>
            <person name="Xing P."/>
        </authorList>
    </citation>
    <scope>NUCLEOTIDE SEQUENCE [LARGE SCALE GENOMIC DNA]</scope>
    <source>
        <strain evidence="10 11">DJC</strain>
    </source>
</reference>
<keyword evidence="7" id="KW-0813">Transport</keyword>
<dbReference type="InterPro" id="IPR004681">
    <property type="entry name" value="TRAP_DctM"/>
</dbReference>
<evidence type="ECO:0000313" key="10">
    <source>
        <dbReference type="EMBL" id="RGP37600.1"/>
    </source>
</evidence>
<feature type="domain" description="TRAP C4-dicarboxylate transport system permease DctM subunit" evidence="9">
    <location>
        <begin position="12"/>
        <end position="427"/>
    </location>
</feature>
<comment type="subcellular location">
    <subcellularLocation>
        <location evidence="1 7">Cell inner membrane</location>
        <topology evidence="1 7">Multi-pass membrane protein</topology>
    </subcellularLocation>
</comment>
<feature type="transmembrane region" description="Helical" evidence="8">
    <location>
        <begin position="232"/>
        <end position="265"/>
    </location>
</feature>
<evidence type="ECO:0000256" key="2">
    <source>
        <dbReference type="ARBA" id="ARBA00022475"/>
    </source>
</evidence>
<evidence type="ECO:0000256" key="5">
    <source>
        <dbReference type="ARBA" id="ARBA00022989"/>
    </source>
</evidence>
<accession>A0A411Z3I4</accession>
<feature type="transmembrane region" description="Helical" evidence="8">
    <location>
        <begin position="140"/>
        <end position="164"/>
    </location>
</feature>
<feature type="transmembrane region" description="Helical" evidence="8">
    <location>
        <begin position="6"/>
        <end position="31"/>
    </location>
</feature>
<dbReference type="RefSeq" id="WP_118151818.1">
    <property type="nucleotide sequence ID" value="NZ_QWEY01000004.1"/>
</dbReference>
<dbReference type="PANTHER" id="PTHR33362:SF5">
    <property type="entry name" value="C4-DICARBOXYLATE TRAP TRANSPORTER LARGE PERMEASE PROTEIN DCTM"/>
    <property type="match status" value="1"/>
</dbReference>
<dbReference type="OrthoDB" id="9790209at2"/>
<keyword evidence="11" id="KW-1185">Reference proteome</keyword>
<feature type="transmembrane region" description="Helical" evidence="8">
    <location>
        <begin position="366"/>
        <end position="392"/>
    </location>
</feature>
<name>A0A411Z3I4_9RHOB</name>
<evidence type="ECO:0000256" key="6">
    <source>
        <dbReference type="ARBA" id="ARBA00023136"/>
    </source>
</evidence>
<protein>
    <submittedName>
        <fullName evidence="10">TRAP transporter large permease</fullName>
    </submittedName>
</protein>
<proteinExistence type="predicted"/>
<evidence type="ECO:0000256" key="7">
    <source>
        <dbReference type="RuleBase" id="RU369079"/>
    </source>
</evidence>
<dbReference type="GO" id="GO:0022857">
    <property type="term" value="F:transmembrane transporter activity"/>
    <property type="evidence" value="ECO:0007669"/>
    <property type="project" value="UniProtKB-UniRule"/>
</dbReference>
<comment type="caution">
    <text evidence="10">The sequence shown here is derived from an EMBL/GenBank/DDBJ whole genome shotgun (WGS) entry which is preliminary data.</text>
</comment>